<evidence type="ECO:0000313" key="2">
    <source>
        <dbReference type="EMBL" id="KPV49174.1"/>
    </source>
</evidence>
<protein>
    <submittedName>
        <fullName evidence="2">Acriflavin resistance protein</fullName>
    </submittedName>
</protein>
<keyword evidence="3" id="KW-1185">Reference proteome</keyword>
<dbReference type="SUPFAM" id="SSF82866">
    <property type="entry name" value="Multidrug efflux transporter AcrB transmembrane domain"/>
    <property type="match status" value="1"/>
</dbReference>
<keyword evidence="1" id="KW-0472">Membrane</keyword>
<evidence type="ECO:0000313" key="3">
    <source>
        <dbReference type="Proteomes" id="UP000050509"/>
    </source>
</evidence>
<dbReference type="AlphaFoldDB" id="A0A0P9H5J8"/>
<dbReference type="InterPro" id="IPR001036">
    <property type="entry name" value="Acrflvin-R"/>
</dbReference>
<dbReference type="InterPro" id="IPR027463">
    <property type="entry name" value="AcrB_DN_DC_subdom"/>
</dbReference>
<dbReference type="Proteomes" id="UP000050509">
    <property type="component" value="Unassembled WGS sequence"/>
</dbReference>
<dbReference type="GO" id="GO:0042910">
    <property type="term" value="F:xenobiotic transmembrane transporter activity"/>
    <property type="evidence" value="ECO:0007669"/>
    <property type="project" value="TreeGrafter"/>
</dbReference>
<gene>
    <name evidence="2" type="ORF">SE17_34115</name>
</gene>
<dbReference type="GO" id="GO:0005886">
    <property type="term" value="C:plasma membrane"/>
    <property type="evidence" value="ECO:0007669"/>
    <property type="project" value="TreeGrafter"/>
</dbReference>
<evidence type="ECO:0000256" key="1">
    <source>
        <dbReference type="SAM" id="Phobius"/>
    </source>
</evidence>
<keyword evidence="1" id="KW-1133">Transmembrane helix</keyword>
<name>A0A0P9H5J8_9CHLR</name>
<dbReference type="Gene3D" id="3.30.70.1440">
    <property type="entry name" value="Multidrug efflux transporter AcrB pore domain"/>
    <property type="match status" value="1"/>
</dbReference>
<proteinExistence type="predicted"/>
<dbReference type="PATRIC" id="fig|186479.3.peg.4086"/>
<dbReference type="Pfam" id="PF00873">
    <property type="entry name" value="ACR_tran"/>
    <property type="match status" value="1"/>
</dbReference>
<feature type="transmembrane region" description="Helical" evidence="1">
    <location>
        <begin position="285"/>
        <end position="305"/>
    </location>
</feature>
<feature type="non-terminal residue" evidence="2">
    <location>
        <position position="1"/>
    </location>
</feature>
<dbReference type="Gene3D" id="1.20.1640.10">
    <property type="entry name" value="Multidrug efflux transporter AcrB transmembrane domain"/>
    <property type="match status" value="1"/>
</dbReference>
<dbReference type="EMBL" id="LJCR01002145">
    <property type="protein sequence ID" value="KPV49174.1"/>
    <property type="molecule type" value="Genomic_DNA"/>
</dbReference>
<sequence length="369" mass="38436">DTTDGLRSSAETIQKVLAGIGGITATRISMPVQQPTLQIEVDLAKAQKYGIKPGDVRRAAATLLSGLSVGNLFEEQKVFDVVVWGTPNTRGSLSSVRDLLIDTPDGGQVRLGDVADVRITPAVSIIRHDSVRRYVDVAADVNGRSLSAVAADISAQIGQTALPLEYHAEVLGDYVGQQAAQQRLIMLAIAALIAIFFLLQAAYGSWRLALLSFLTLPATLAGGVLAASIGGTVVFGTLAGLLAVLGIAVRGQIMQIRNYHQLLREGEAFGAGLVVRGALERLGPALLTAIATALVFVPALVMGDAPGLEAIIPMAIVVLGGLVTTMLVNLFVVPPLYLALRVSTVDELDLAVAEPGLLAMPEQGAIGAD</sequence>
<dbReference type="PANTHER" id="PTHR32063">
    <property type="match status" value="1"/>
</dbReference>
<accession>A0A0P9H5J8</accession>
<dbReference type="PANTHER" id="PTHR32063:SF4">
    <property type="entry name" value="SLR6043 PROTEIN"/>
    <property type="match status" value="1"/>
</dbReference>
<organism evidence="2 3">
    <name type="scientific">Kouleothrix aurantiaca</name>
    <dbReference type="NCBI Taxonomy" id="186479"/>
    <lineage>
        <taxon>Bacteria</taxon>
        <taxon>Bacillati</taxon>
        <taxon>Chloroflexota</taxon>
        <taxon>Chloroflexia</taxon>
        <taxon>Chloroflexales</taxon>
        <taxon>Roseiflexineae</taxon>
        <taxon>Roseiflexaceae</taxon>
        <taxon>Kouleothrix</taxon>
    </lineage>
</organism>
<comment type="caution">
    <text evidence="2">The sequence shown here is derived from an EMBL/GenBank/DDBJ whole genome shotgun (WGS) entry which is preliminary data.</text>
</comment>
<dbReference type="SUPFAM" id="SSF82714">
    <property type="entry name" value="Multidrug efflux transporter AcrB TolC docking domain, DN and DC subdomains"/>
    <property type="match status" value="1"/>
</dbReference>
<keyword evidence="1" id="KW-0812">Transmembrane</keyword>
<feature type="transmembrane region" description="Helical" evidence="1">
    <location>
        <begin position="184"/>
        <end position="203"/>
    </location>
</feature>
<reference evidence="2 3" key="1">
    <citation type="submission" date="2015-09" db="EMBL/GenBank/DDBJ databases">
        <title>Draft genome sequence of Kouleothrix aurantiaca JCM 19913.</title>
        <authorList>
            <person name="Hemp J."/>
        </authorList>
    </citation>
    <scope>NUCLEOTIDE SEQUENCE [LARGE SCALE GENOMIC DNA]</scope>
    <source>
        <strain evidence="2 3">COM-B</strain>
    </source>
</reference>
<dbReference type="Gene3D" id="3.30.2090.10">
    <property type="entry name" value="Multidrug efflux transporter AcrB TolC docking domain, DN and DC subdomains"/>
    <property type="match status" value="1"/>
</dbReference>
<feature type="transmembrane region" description="Helical" evidence="1">
    <location>
        <begin position="223"/>
        <end position="249"/>
    </location>
</feature>
<feature type="transmembrane region" description="Helical" evidence="1">
    <location>
        <begin position="311"/>
        <end position="333"/>
    </location>
</feature>